<organism evidence="2 3">
    <name type="scientific">Synaphobranchus kaupii</name>
    <name type="common">Kaup's arrowtooth eel</name>
    <dbReference type="NCBI Taxonomy" id="118154"/>
    <lineage>
        <taxon>Eukaryota</taxon>
        <taxon>Metazoa</taxon>
        <taxon>Chordata</taxon>
        <taxon>Craniata</taxon>
        <taxon>Vertebrata</taxon>
        <taxon>Euteleostomi</taxon>
        <taxon>Actinopterygii</taxon>
        <taxon>Neopterygii</taxon>
        <taxon>Teleostei</taxon>
        <taxon>Anguilliformes</taxon>
        <taxon>Synaphobranchidae</taxon>
        <taxon>Synaphobranchus</taxon>
    </lineage>
</organism>
<proteinExistence type="predicted"/>
<reference evidence="2" key="1">
    <citation type="journal article" date="2023" name="Science">
        <title>Genome structures resolve the early diversification of teleost fishes.</title>
        <authorList>
            <person name="Parey E."/>
            <person name="Louis A."/>
            <person name="Montfort J."/>
            <person name="Bouchez O."/>
            <person name="Roques C."/>
            <person name="Iampietro C."/>
            <person name="Lluch J."/>
            <person name="Castinel A."/>
            <person name="Donnadieu C."/>
            <person name="Desvignes T."/>
            <person name="Floi Bucao C."/>
            <person name="Jouanno E."/>
            <person name="Wen M."/>
            <person name="Mejri S."/>
            <person name="Dirks R."/>
            <person name="Jansen H."/>
            <person name="Henkel C."/>
            <person name="Chen W.J."/>
            <person name="Zahm M."/>
            <person name="Cabau C."/>
            <person name="Klopp C."/>
            <person name="Thompson A.W."/>
            <person name="Robinson-Rechavi M."/>
            <person name="Braasch I."/>
            <person name="Lecointre G."/>
            <person name="Bobe J."/>
            <person name="Postlethwait J.H."/>
            <person name="Berthelot C."/>
            <person name="Roest Crollius H."/>
            <person name="Guiguen Y."/>
        </authorList>
    </citation>
    <scope>NUCLEOTIDE SEQUENCE</scope>
    <source>
        <strain evidence="2">WJC10195</strain>
    </source>
</reference>
<dbReference type="AlphaFoldDB" id="A0A9Q1J4B0"/>
<dbReference type="EMBL" id="JAINUF010000004">
    <property type="protein sequence ID" value="KAJ8365135.1"/>
    <property type="molecule type" value="Genomic_DNA"/>
</dbReference>
<evidence type="ECO:0000256" key="1">
    <source>
        <dbReference type="SAM" id="MobiDB-lite"/>
    </source>
</evidence>
<feature type="region of interest" description="Disordered" evidence="1">
    <location>
        <begin position="18"/>
        <end position="109"/>
    </location>
</feature>
<dbReference type="Proteomes" id="UP001152622">
    <property type="component" value="Chromosome 4"/>
</dbReference>
<feature type="compositionally biased region" description="Polar residues" evidence="1">
    <location>
        <begin position="84"/>
        <end position="101"/>
    </location>
</feature>
<evidence type="ECO:0000313" key="2">
    <source>
        <dbReference type="EMBL" id="KAJ8365135.1"/>
    </source>
</evidence>
<keyword evidence="3" id="KW-1185">Reference proteome</keyword>
<gene>
    <name evidence="2" type="ORF">SKAU_G00139660</name>
</gene>
<comment type="caution">
    <text evidence="2">The sequence shown here is derived from an EMBL/GenBank/DDBJ whole genome shotgun (WGS) entry which is preliminary data.</text>
</comment>
<name>A0A9Q1J4B0_SYNKA</name>
<accession>A0A9Q1J4B0</accession>
<protein>
    <submittedName>
        <fullName evidence="2">Uncharacterized protein</fullName>
    </submittedName>
</protein>
<feature type="compositionally biased region" description="Basic and acidic residues" evidence="1">
    <location>
        <begin position="69"/>
        <end position="83"/>
    </location>
</feature>
<evidence type="ECO:0000313" key="3">
    <source>
        <dbReference type="Proteomes" id="UP001152622"/>
    </source>
</evidence>
<sequence length="212" mass="23491">MNDFVCFCAALSHYRMEPRERERGGDTATSRGNPRRLLGPAEKGAGVQRRNRRLAAETRTPPWTKRSRVPCDEVDRARNKSGHDSSSSKGTMASFRDSNQRPLKPKRYGKRHYSASASVALPMGPAHGWPSRVHLQSTKASYFKGHGLLPGNISLHSPATATAANPLPFLSYLTVAVYIRRRAEGTFPALCTPLLFELQRALITVGPVINRR</sequence>